<dbReference type="SMART" id="SM00354">
    <property type="entry name" value="HTH_LACI"/>
    <property type="match status" value="1"/>
</dbReference>
<accession>A0ABQ3VGJ6</accession>
<dbReference type="SUPFAM" id="SSF53822">
    <property type="entry name" value="Periplasmic binding protein-like I"/>
    <property type="match status" value="1"/>
</dbReference>
<dbReference type="InterPro" id="IPR028082">
    <property type="entry name" value="Peripla_BP_I"/>
</dbReference>
<dbReference type="InterPro" id="IPR010982">
    <property type="entry name" value="Lambda_DNA-bd_dom_sf"/>
</dbReference>
<dbReference type="CDD" id="cd01392">
    <property type="entry name" value="HTH_LacI"/>
    <property type="match status" value="1"/>
</dbReference>
<keyword evidence="7" id="KW-1185">Reference proteome</keyword>
<keyword evidence="3" id="KW-0238">DNA-binding</keyword>
<evidence type="ECO:0000256" key="3">
    <source>
        <dbReference type="ARBA" id="ARBA00023125"/>
    </source>
</evidence>
<dbReference type="Gene3D" id="3.40.50.2300">
    <property type="match status" value="2"/>
</dbReference>
<dbReference type="PROSITE" id="PS50932">
    <property type="entry name" value="HTH_LACI_2"/>
    <property type="match status" value="1"/>
</dbReference>
<dbReference type="EMBL" id="BNJJ01000007">
    <property type="protein sequence ID" value="GHO84758.1"/>
    <property type="molecule type" value="Genomic_DNA"/>
</dbReference>
<protein>
    <submittedName>
        <fullName evidence="6">LacI family transcriptional regulator</fullName>
    </submittedName>
</protein>
<comment type="caution">
    <text evidence="6">The sequence shown here is derived from an EMBL/GenBank/DDBJ whole genome shotgun (WGS) entry which is preliminary data.</text>
</comment>
<dbReference type="Pfam" id="PF00356">
    <property type="entry name" value="LacI"/>
    <property type="match status" value="1"/>
</dbReference>
<evidence type="ECO:0000256" key="2">
    <source>
        <dbReference type="ARBA" id="ARBA00023015"/>
    </source>
</evidence>
<keyword evidence="1" id="KW-0678">Repressor</keyword>
<dbReference type="PROSITE" id="PS00356">
    <property type="entry name" value="HTH_LACI_1"/>
    <property type="match status" value="1"/>
</dbReference>
<organism evidence="6 7">
    <name type="scientific">Dictyobacter formicarum</name>
    <dbReference type="NCBI Taxonomy" id="2778368"/>
    <lineage>
        <taxon>Bacteria</taxon>
        <taxon>Bacillati</taxon>
        <taxon>Chloroflexota</taxon>
        <taxon>Ktedonobacteria</taxon>
        <taxon>Ktedonobacterales</taxon>
        <taxon>Dictyobacteraceae</taxon>
        <taxon>Dictyobacter</taxon>
    </lineage>
</organism>
<dbReference type="Pfam" id="PF13377">
    <property type="entry name" value="Peripla_BP_3"/>
    <property type="match status" value="1"/>
</dbReference>
<gene>
    <name evidence="6" type="ORF">KSZ_27640</name>
</gene>
<proteinExistence type="predicted"/>
<dbReference type="PANTHER" id="PTHR30146:SF148">
    <property type="entry name" value="HTH-TYPE TRANSCRIPTIONAL REPRESSOR PURR-RELATED"/>
    <property type="match status" value="1"/>
</dbReference>
<evidence type="ECO:0000313" key="6">
    <source>
        <dbReference type="EMBL" id="GHO84758.1"/>
    </source>
</evidence>
<keyword evidence="4" id="KW-0804">Transcription</keyword>
<dbReference type="SUPFAM" id="SSF47413">
    <property type="entry name" value="lambda repressor-like DNA-binding domains"/>
    <property type="match status" value="1"/>
</dbReference>
<dbReference type="InterPro" id="IPR000843">
    <property type="entry name" value="HTH_LacI"/>
</dbReference>
<dbReference type="CDD" id="cd06267">
    <property type="entry name" value="PBP1_LacI_sugar_binding-like"/>
    <property type="match status" value="1"/>
</dbReference>
<evidence type="ECO:0000256" key="4">
    <source>
        <dbReference type="ARBA" id="ARBA00023163"/>
    </source>
</evidence>
<dbReference type="Proteomes" id="UP000635565">
    <property type="component" value="Unassembled WGS sequence"/>
</dbReference>
<dbReference type="PANTHER" id="PTHR30146">
    <property type="entry name" value="LACI-RELATED TRANSCRIPTIONAL REPRESSOR"/>
    <property type="match status" value="1"/>
</dbReference>
<evidence type="ECO:0000259" key="5">
    <source>
        <dbReference type="PROSITE" id="PS50932"/>
    </source>
</evidence>
<keyword evidence="2" id="KW-0805">Transcription regulation</keyword>
<reference evidence="6 7" key="1">
    <citation type="journal article" date="2021" name="Int. J. Syst. Evol. Microbiol.">
        <title>Reticulibacter mediterranei gen. nov., sp. nov., within the new family Reticulibacteraceae fam. nov., and Ktedonospora formicarum gen. nov., sp. nov., Ktedonobacter robiniae sp. nov., Dictyobacter formicarum sp. nov. and Dictyobacter arantiisoli sp. nov., belonging to the class Ktedonobacteria.</title>
        <authorList>
            <person name="Yabe S."/>
            <person name="Zheng Y."/>
            <person name="Wang C.M."/>
            <person name="Sakai Y."/>
            <person name="Abe K."/>
            <person name="Yokota A."/>
            <person name="Donadio S."/>
            <person name="Cavaletti L."/>
            <person name="Monciardini P."/>
        </authorList>
    </citation>
    <scope>NUCLEOTIDE SEQUENCE [LARGE SCALE GENOMIC DNA]</scope>
    <source>
        <strain evidence="6 7">SOSP1-9</strain>
    </source>
</reference>
<name>A0ABQ3VGJ6_9CHLR</name>
<evidence type="ECO:0000256" key="1">
    <source>
        <dbReference type="ARBA" id="ARBA00022491"/>
    </source>
</evidence>
<dbReference type="PRINTS" id="PR00036">
    <property type="entry name" value="HTHLACI"/>
</dbReference>
<sequence length="363" mass="39882">MDQRVAHSVTIKDVAQSAGVSIGTVSRVLNRYENVSEDLKQRVLKAAAELGYSKTNAPHLPSRNGDGKLKEIGFLHTSINPEASLHPFWAHILHGAESEASASGSRVTYRNIQPFCGTPNTLQSKLYEMHLDGILLVGPIEPDIIHTLQTAHIPMVLVDNCLSDQSIDAVLSNNFEGAQQAVTYLIEQGHQRIAFIGGPLVPGQRLRNKVYTIERRAAGYRNALYHAGLPLDDTLLEESNLTPEGGYEACKRLFDRQVSFSAIFCANDPVAMGAMKAIFYAGKRAPEDISIVGYDDLMAEHLTPALTTVRVNKEAMGAAAIRALLARMKDPQAETITITVRTELIKRDSVLPYTREQVNSHFI</sequence>
<feature type="domain" description="HTH lacI-type" evidence="5">
    <location>
        <begin position="9"/>
        <end position="62"/>
    </location>
</feature>
<evidence type="ECO:0000313" key="7">
    <source>
        <dbReference type="Proteomes" id="UP000635565"/>
    </source>
</evidence>
<dbReference type="RefSeq" id="WP_201362390.1">
    <property type="nucleotide sequence ID" value="NZ_BNJJ01000007.1"/>
</dbReference>
<dbReference type="InterPro" id="IPR046335">
    <property type="entry name" value="LacI/GalR-like_sensor"/>
</dbReference>
<dbReference type="Gene3D" id="1.10.260.40">
    <property type="entry name" value="lambda repressor-like DNA-binding domains"/>
    <property type="match status" value="1"/>
</dbReference>